<dbReference type="AlphaFoldDB" id="A0A1H8K9R3"/>
<dbReference type="InterPro" id="IPR011330">
    <property type="entry name" value="Glyco_hydro/deAcase_b/a-brl"/>
</dbReference>
<dbReference type="Pfam" id="PF03746">
    <property type="entry name" value="LamB_YcsF"/>
    <property type="match status" value="1"/>
</dbReference>
<name>A0A1H8K9R3_9BACI</name>
<gene>
    <name evidence="1" type="primary">pxpA</name>
    <name evidence="2" type="ORF">SAMN04488134_102218</name>
</gene>
<proteinExistence type="inferred from homology"/>
<dbReference type="STRING" id="872970.SAMN04488134_102218"/>
<dbReference type="PANTHER" id="PTHR30292:SF0">
    <property type="entry name" value="5-OXOPROLINASE SUBUNIT A"/>
    <property type="match status" value="1"/>
</dbReference>
<evidence type="ECO:0000256" key="1">
    <source>
        <dbReference type="HAMAP-Rule" id="MF_00691"/>
    </source>
</evidence>
<evidence type="ECO:0000313" key="2">
    <source>
        <dbReference type="EMBL" id="SEN89595.1"/>
    </source>
</evidence>
<dbReference type="Gene3D" id="3.20.20.370">
    <property type="entry name" value="Glycoside hydrolase/deacetylase"/>
    <property type="match status" value="1"/>
</dbReference>
<comment type="subunit">
    <text evidence="1">Forms a complex composed of PxpA, PxpB and PxpC.</text>
</comment>
<dbReference type="HAMAP" id="MF_00691">
    <property type="entry name" value="PxpA"/>
    <property type="match status" value="1"/>
</dbReference>
<sequence length="252" mass="27215">MIKKVDLNSDLGESFGRYHLGDDPAILTIVSSANIACGFHAGDPVTMANTVRLAEQLGVEIGAHPGLPDRVGFGRRVMMLSPEEAKADLKYQLGALMAFTKNNKVHHIKPHGALYNQAATDLTLAVALCEGVKEVDSEIIIYGLANSALIEAAKLLSLSYAQEVFADRHYNRDGSLVPRREAGALINDEQVIIDRVITMVKERRVQAIDGSWLALHPDTICLHGDHPKAIKLASRLAGALTNAGITIAPIRN</sequence>
<accession>A0A1H8K9R3</accession>
<dbReference type="PANTHER" id="PTHR30292">
    <property type="entry name" value="UNCHARACTERIZED PROTEIN YBGL-RELATED"/>
    <property type="match status" value="1"/>
</dbReference>
<dbReference type="SUPFAM" id="SSF88713">
    <property type="entry name" value="Glycoside hydrolase/deacetylase"/>
    <property type="match status" value="1"/>
</dbReference>
<dbReference type="GO" id="GO:0017168">
    <property type="term" value="F:5-oxoprolinase (ATP-hydrolyzing) activity"/>
    <property type="evidence" value="ECO:0007669"/>
    <property type="project" value="UniProtKB-UniRule"/>
</dbReference>
<dbReference type="NCBIfam" id="NF003816">
    <property type="entry name" value="PRK05406.1-5"/>
    <property type="match status" value="1"/>
</dbReference>
<keyword evidence="3" id="KW-1185">Reference proteome</keyword>
<keyword evidence="1" id="KW-0547">Nucleotide-binding</keyword>
<keyword evidence="1" id="KW-0378">Hydrolase</keyword>
<keyword evidence="1" id="KW-0067">ATP-binding</keyword>
<dbReference type="EC" id="3.5.2.9" evidence="1"/>
<dbReference type="InterPro" id="IPR005501">
    <property type="entry name" value="LamB/YcsF/PxpA-like"/>
</dbReference>
<dbReference type="NCBIfam" id="NF003814">
    <property type="entry name" value="PRK05406.1-3"/>
    <property type="match status" value="1"/>
</dbReference>
<dbReference type="EMBL" id="FODJ01000002">
    <property type="protein sequence ID" value="SEN89595.1"/>
    <property type="molecule type" value="Genomic_DNA"/>
</dbReference>
<protein>
    <recommendedName>
        <fullName evidence="1">5-oxoprolinase subunit A</fullName>
        <shortName evidence="1">5-OPase subunit A</shortName>
        <ecNumber evidence="1">3.5.2.9</ecNumber>
    </recommendedName>
    <alternativeName>
        <fullName evidence="1">5-oxoprolinase (ATP-hydrolyzing) subunit A</fullName>
    </alternativeName>
</protein>
<dbReference type="RefSeq" id="WP_091495453.1">
    <property type="nucleotide sequence ID" value="NZ_FODJ01000002.1"/>
</dbReference>
<organism evidence="2 3">
    <name type="scientific">Amphibacillus marinus</name>
    <dbReference type="NCBI Taxonomy" id="872970"/>
    <lineage>
        <taxon>Bacteria</taxon>
        <taxon>Bacillati</taxon>
        <taxon>Bacillota</taxon>
        <taxon>Bacilli</taxon>
        <taxon>Bacillales</taxon>
        <taxon>Bacillaceae</taxon>
        <taxon>Amphibacillus</taxon>
    </lineage>
</organism>
<dbReference type="OrthoDB" id="9773478at2"/>
<reference evidence="2 3" key="1">
    <citation type="submission" date="2016-10" db="EMBL/GenBank/DDBJ databases">
        <authorList>
            <person name="de Groot N.N."/>
        </authorList>
    </citation>
    <scope>NUCLEOTIDE SEQUENCE [LARGE SCALE GENOMIC DNA]</scope>
    <source>
        <strain evidence="2 3">CGMCC 1.10434</strain>
    </source>
</reference>
<dbReference type="Proteomes" id="UP000199300">
    <property type="component" value="Unassembled WGS sequence"/>
</dbReference>
<evidence type="ECO:0000313" key="3">
    <source>
        <dbReference type="Proteomes" id="UP000199300"/>
    </source>
</evidence>
<comment type="similarity">
    <text evidence="1">Belongs to the LamB/PxpA family.</text>
</comment>
<comment type="function">
    <text evidence="1">Catalyzes the cleavage of 5-oxoproline to form L-glutamate coupled to the hydrolysis of ATP to ADP and inorganic phosphate.</text>
</comment>
<dbReference type="GO" id="GO:0005975">
    <property type="term" value="P:carbohydrate metabolic process"/>
    <property type="evidence" value="ECO:0007669"/>
    <property type="project" value="InterPro"/>
</dbReference>
<comment type="catalytic activity">
    <reaction evidence="1">
        <text>5-oxo-L-proline + ATP + 2 H2O = L-glutamate + ADP + phosphate + H(+)</text>
        <dbReference type="Rhea" id="RHEA:10348"/>
        <dbReference type="ChEBI" id="CHEBI:15377"/>
        <dbReference type="ChEBI" id="CHEBI:15378"/>
        <dbReference type="ChEBI" id="CHEBI:29985"/>
        <dbReference type="ChEBI" id="CHEBI:30616"/>
        <dbReference type="ChEBI" id="CHEBI:43474"/>
        <dbReference type="ChEBI" id="CHEBI:58402"/>
        <dbReference type="ChEBI" id="CHEBI:456216"/>
        <dbReference type="EC" id="3.5.2.9"/>
    </reaction>
</comment>
<dbReference type="GO" id="GO:0005524">
    <property type="term" value="F:ATP binding"/>
    <property type="evidence" value="ECO:0007669"/>
    <property type="project" value="UniProtKB-UniRule"/>
</dbReference>
<dbReference type="CDD" id="cd10787">
    <property type="entry name" value="LamB_YcsF_like"/>
    <property type="match status" value="1"/>
</dbReference>